<name>A0A644TQ89_9ZZZZ</name>
<protein>
    <submittedName>
        <fullName evidence="1">Uncharacterized protein</fullName>
    </submittedName>
</protein>
<dbReference type="EMBL" id="VSSQ01000045">
    <property type="protein sequence ID" value="MPL69104.1"/>
    <property type="molecule type" value="Genomic_DNA"/>
</dbReference>
<comment type="caution">
    <text evidence="1">The sequence shown here is derived from an EMBL/GenBank/DDBJ whole genome shotgun (WGS) entry which is preliminary data.</text>
</comment>
<accession>A0A644TQ89</accession>
<dbReference type="PROSITE" id="PS51257">
    <property type="entry name" value="PROKAR_LIPOPROTEIN"/>
    <property type="match status" value="1"/>
</dbReference>
<gene>
    <name evidence="1" type="ORF">SDC9_14837</name>
</gene>
<reference evidence="1" key="1">
    <citation type="submission" date="2019-08" db="EMBL/GenBank/DDBJ databases">
        <authorList>
            <person name="Kucharzyk K."/>
            <person name="Murdoch R.W."/>
            <person name="Higgins S."/>
            <person name="Loffler F."/>
        </authorList>
    </citation>
    <scope>NUCLEOTIDE SEQUENCE</scope>
</reference>
<evidence type="ECO:0000313" key="1">
    <source>
        <dbReference type="EMBL" id="MPL69104.1"/>
    </source>
</evidence>
<organism evidence="1">
    <name type="scientific">bioreactor metagenome</name>
    <dbReference type="NCBI Taxonomy" id="1076179"/>
    <lineage>
        <taxon>unclassified sequences</taxon>
        <taxon>metagenomes</taxon>
        <taxon>ecological metagenomes</taxon>
    </lineage>
</organism>
<sequence length="311" mass="33534">MKAKSLLKLRGFIPALQFCFLSAGIFFLTSCSPEEEISRASVILKSGSAYTAPGEEVSPGGKINIGILASGSGSPLTYLRIERITGNDTTIQLDRGIYVGKEGFDADFSFPKGQAASEVWRVLVMNADRDTATASIMVRKGAGTNYGPIHHYADVVLGMQQNFTIASYLDADLGLVYDDVSVAGIEGTIDIVPYFYFTSGLPSPSLTCPGYTSVVGYYPSINTWFAKNSTLFDYNTSDNDLISTSAFDAAVNDSLLVTGYNPTKVSGNCKYAYSGKVIPFKTQQGKYGLLKIVLADEHAEGTMLLEIKIQQ</sequence>
<proteinExistence type="predicted"/>
<dbReference type="AlphaFoldDB" id="A0A644TQ89"/>